<evidence type="ECO:0000313" key="3">
    <source>
        <dbReference type="Proteomes" id="UP000000628"/>
    </source>
</evidence>
<dbReference type="RefSeq" id="WP_015772031.1">
    <property type="nucleotide sequence ID" value="NC_013174.1"/>
</dbReference>
<dbReference type="STRING" id="471856.Jden_1760"/>
<accession>C7QZA5</accession>
<dbReference type="InterPro" id="IPR036388">
    <property type="entry name" value="WH-like_DNA-bd_sf"/>
</dbReference>
<dbReference type="Gene3D" id="3.30.420.40">
    <property type="match status" value="2"/>
</dbReference>
<name>C7QZA5_JONDD</name>
<dbReference type="InterPro" id="IPR043129">
    <property type="entry name" value="ATPase_NBD"/>
</dbReference>
<evidence type="ECO:0000313" key="2">
    <source>
        <dbReference type="EMBL" id="ACV09403.1"/>
    </source>
</evidence>
<dbReference type="SUPFAM" id="SSF46785">
    <property type="entry name" value="Winged helix' DNA-binding domain"/>
    <property type="match status" value="1"/>
</dbReference>
<dbReference type="Gene3D" id="1.10.10.10">
    <property type="entry name" value="Winged helix-like DNA-binding domain superfamily/Winged helix DNA-binding domain"/>
    <property type="match status" value="1"/>
</dbReference>
<dbReference type="PANTHER" id="PTHR18964">
    <property type="entry name" value="ROK (REPRESSOR, ORF, KINASE) FAMILY"/>
    <property type="match status" value="1"/>
</dbReference>
<dbReference type="AlphaFoldDB" id="C7QZA5"/>
<dbReference type="Proteomes" id="UP000000628">
    <property type="component" value="Chromosome"/>
</dbReference>
<comment type="similarity">
    <text evidence="1">Belongs to the ROK (NagC/XylR) family.</text>
</comment>
<dbReference type="InterPro" id="IPR049874">
    <property type="entry name" value="ROK_cs"/>
</dbReference>
<dbReference type="Pfam" id="PF00480">
    <property type="entry name" value="ROK"/>
    <property type="match status" value="1"/>
</dbReference>
<reference evidence="2 3" key="1">
    <citation type="journal article" date="2009" name="Stand. Genomic Sci.">
        <title>Complete genome sequence of Jonesia denitrificans type strain (Prevot 55134).</title>
        <authorList>
            <person name="Pukall R."/>
            <person name="Gehrich-Schroter G."/>
            <person name="Lapidus A."/>
            <person name="Nolan M."/>
            <person name="Glavina Del Rio T."/>
            <person name="Lucas S."/>
            <person name="Chen F."/>
            <person name="Tice H."/>
            <person name="Pitluck S."/>
            <person name="Cheng J.F."/>
            <person name="Copeland A."/>
            <person name="Saunders E."/>
            <person name="Brettin T."/>
            <person name="Detter J.C."/>
            <person name="Bruce D."/>
            <person name="Goodwin L."/>
            <person name="Pati A."/>
            <person name="Ivanova N."/>
            <person name="Mavromatis K."/>
            <person name="Ovchinnikova G."/>
            <person name="Chen A."/>
            <person name="Palaniappan K."/>
            <person name="Land M."/>
            <person name="Hauser L."/>
            <person name="Chang Y.J."/>
            <person name="Jeffries C.D."/>
            <person name="Chain P."/>
            <person name="Goker M."/>
            <person name="Bristow J."/>
            <person name="Eisen J.A."/>
            <person name="Markowitz V."/>
            <person name="Hugenholtz P."/>
            <person name="Kyrpides N.C."/>
            <person name="Klenk H.P."/>
            <person name="Han C."/>
        </authorList>
    </citation>
    <scope>NUCLEOTIDE SEQUENCE [LARGE SCALE GENOMIC DNA]</scope>
    <source>
        <strain evidence="3">ATCC 14870 / DSM 20603 / BCRC 15368 / CIP 55.134 / JCM 11481 / NBRC 15587 / NCTC 10816 / Prevot 55134</strain>
    </source>
</reference>
<dbReference type="EMBL" id="CP001706">
    <property type="protein sequence ID" value="ACV09403.1"/>
    <property type="molecule type" value="Genomic_DNA"/>
</dbReference>
<organism evidence="2 3">
    <name type="scientific">Jonesia denitrificans (strain ATCC 14870 / DSM 20603 / BCRC 15368 / CIP 55.134 / JCM 11481 / NBRC 15587 / NCTC 10816 / Prevot 55134)</name>
    <name type="common">Listeria denitrificans</name>
    <dbReference type="NCBI Taxonomy" id="471856"/>
    <lineage>
        <taxon>Bacteria</taxon>
        <taxon>Bacillati</taxon>
        <taxon>Actinomycetota</taxon>
        <taxon>Actinomycetes</taxon>
        <taxon>Micrococcales</taxon>
        <taxon>Jonesiaceae</taxon>
        <taxon>Jonesia</taxon>
    </lineage>
</organism>
<dbReference type="eggNOG" id="COG1940">
    <property type="taxonomic scope" value="Bacteria"/>
</dbReference>
<dbReference type="OrthoDB" id="4083144at2"/>
<dbReference type="PROSITE" id="PS01125">
    <property type="entry name" value="ROK"/>
    <property type="match status" value="1"/>
</dbReference>
<dbReference type="InterPro" id="IPR000600">
    <property type="entry name" value="ROK"/>
</dbReference>
<evidence type="ECO:0000256" key="1">
    <source>
        <dbReference type="ARBA" id="ARBA00006479"/>
    </source>
</evidence>
<keyword evidence="3" id="KW-1185">Reference proteome</keyword>
<gene>
    <name evidence="2" type="ordered locus">Jden_1760</name>
</gene>
<sequence length="425" mass="43969">MAATARTLNTTGSTSVVLDAIRAAGTISRVGIAQVTGLTGATVSTVVRKLLDAHLVIEIGRAESTGGKPRVLLELNPTARYAVGVHLDHGAITYAVTNLAGAPVARLARPGPGNASPADVVIRMADEINMLVESIGIARDKLLGLGLVSPGPLSSRAGMHLTPPFMRSWEDFPLDTQLADVAQLPVLLENDATAAAIGEYWSGGTQREESFAALYLGTGLGAGIVINGTAYRGTSGNAGEIGHTCANIDGPECWCGARGCFEALAGPAAVVNEAYSDPRIVTAAALDTLGDHTPITQRFAAIARASRMGDTPSRQLLERSARYVGVAAQSVANLLDVRMLVLTGSSFAAASHIYVPAIRDTLAASFFARDNHAVHVQLSQSAETAPAIGAAALVLQAQFVPERSTSLAAKVRSSPHVSELSTLSP</sequence>
<dbReference type="HOGENOM" id="CLU_036604_13_0_11"/>
<protein>
    <submittedName>
        <fullName evidence="2">ROK family protein</fullName>
    </submittedName>
</protein>
<dbReference type="SUPFAM" id="SSF53067">
    <property type="entry name" value="Actin-like ATPase domain"/>
    <property type="match status" value="1"/>
</dbReference>
<dbReference type="KEGG" id="jde:Jden_1760"/>
<dbReference type="PANTHER" id="PTHR18964:SF149">
    <property type="entry name" value="BIFUNCTIONAL UDP-N-ACETYLGLUCOSAMINE 2-EPIMERASE_N-ACETYLMANNOSAMINE KINASE"/>
    <property type="match status" value="1"/>
</dbReference>
<proteinExistence type="inferred from homology"/>
<dbReference type="InterPro" id="IPR036390">
    <property type="entry name" value="WH_DNA-bd_sf"/>
</dbReference>